<dbReference type="GO" id="GO:0016791">
    <property type="term" value="F:phosphatase activity"/>
    <property type="evidence" value="ECO:0007669"/>
    <property type="project" value="InterPro"/>
</dbReference>
<feature type="domain" description="Inositol polyphosphate-related phosphatase" evidence="6">
    <location>
        <begin position="41"/>
        <end position="336"/>
    </location>
</feature>
<organism evidence="7 8">
    <name type="scientific">Trypanosoma theileri</name>
    <dbReference type="NCBI Taxonomy" id="67003"/>
    <lineage>
        <taxon>Eukaryota</taxon>
        <taxon>Discoba</taxon>
        <taxon>Euglenozoa</taxon>
        <taxon>Kinetoplastea</taxon>
        <taxon>Metakinetoplastina</taxon>
        <taxon>Trypanosomatida</taxon>
        <taxon>Trypanosomatidae</taxon>
        <taxon>Trypanosoma</taxon>
    </lineage>
</organism>
<dbReference type="GO" id="GO:0005634">
    <property type="term" value="C:nucleus"/>
    <property type="evidence" value="ECO:0007669"/>
    <property type="project" value="TreeGrafter"/>
</dbReference>
<dbReference type="SUPFAM" id="SSF56801">
    <property type="entry name" value="Acetyl-CoA synthetase-like"/>
    <property type="match status" value="1"/>
</dbReference>
<keyword evidence="2" id="KW-0067">ATP-binding</keyword>
<dbReference type="Gene3D" id="6.10.10.60">
    <property type="match status" value="1"/>
</dbReference>
<dbReference type="Gene3D" id="3.40.50.12780">
    <property type="entry name" value="N-terminal domain of ligase-like"/>
    <property type="match status" value="1"/>
</dbReference>
<proteinExistence type="predicted"/>
<protein>
    <submittedName>
        <fullName evidence="7">Putative pantothenate kinase subunit</fullName>
    </submittedName>
</protein>
<evidence type="ECO:0000313" key="7">
    <source>
        <dbReference type="EMBL" id="ORC88641.1"/>
    </source>
</evidence>
<evidence type="ECO:0000256" key="3">
    <source>
        <dbReference type="ARBA" id="ARBA00022993"/>
    </source>
</evidence>
<dbReference type="Pfam" id="PF03630">
    <property type="entry name" value="Fumble"/>
    <property type="match status" value="1"/>
</dbReference>
<reference evidence="7 8" key="1">
    <citation type="submission" date="2017-03" db="EMBL/GenBank/DDBJ databases">
        <title>An alternative strategy for trypanosome survival in the mammalian bloodstream revealed through genome and transcriptome analysis of the ubiquitous bovine parasite Trypanosoma (Megatrypanum) theileri.</title>
        <authorList>
            <person name="Kelly S."/>
            <person name="Ivens A."/>
            <person name="Mott A."/>
            <person name="O'Neill E."/>
            <person name="Emms D."/>
            <person name="Macleod O."/>
            <person name="Voorheis P."/>
            <person name="Matthews J."/>
            <person name="Matthews K."/>
            <person name="Carrington M."/>
        </authorList>
    </citation>
    <scope>NUCLEOTIDE SEQUENCE [LARGE SCALE GENOMIC DNA]</scope>
    <source>
        <strain evidence="7">Edinburgh</strain>
    </source>
</reference>
<dbReference type="VEuPathDB" id="TriTrypDB:TM35_000162790"/>
<dbReference type="OrthoDB" id="275583at2759"/>
<dbReference type="SUPFAM" id="SSF53067">
    <property type="entry name" value="Actin-like ATPase domain"/>
    <property type="match status" value="2"/>
</dbReference>
<evidence type="ECO:0000256" key="4">
    <source>
        <dbReference type="SAM" id="MobiDB-lite"/>
    </source>
</evidence>
<dbReference type="RefSeq" id="XP_028882707.1">
    <property type="nucleotide sequence ID" value="XM_029026151.1"/>
</dbReference>
<dbReference type="InterPro" id="IPR000873">
    <property type="entry name" value="AMP-dep_synth/lig_dom"/>
</dbReference>
<keyword evidence="1" id="KW-0547">Nucleotide-binding</keyword>
<dbReference type="InterPro" id="IPR042099">
    <property type="entry name" value="ANL_N_sf"/>
</dbReference>
<dbReference type="InterPro" id="IPR036691">
    <property type="entry name" value="Endo/exonu/phosph_ase_sf"/>
</dbReference>
<dbReference type="GO" id="GO:0015937">
    <property type="term" value="P:coenzyme A biosynthetic process"/>
    <property type="evidence" value="ECO:0007669"/>
    <property type="project" value="UniProtKB-KW"/>
</dbReference>
<dbReference type="Gene3D" id="3.30.420.510">
    <property type="match status" value="1"/>
</dbReference>
<gene>
    <name evidence="7" type="ORF">TM35_000162790</name>
</gene>
<dbReference type="GO" id="GO:0004594">
    <property type="term" value="F:pantothenate kinase activity"/>
    <property type="evidence" value="ECO:0007669"/>
    <property type="project" value="TreeGrafter"/>
</dbReference>
<comment type="caution">
    <text evidence="7">The sequence shown here is derived from an EMBL/GenBank/DDBJ whole genome shotgun (WGS) entry which is preliminary data.</text>
</comment>
<keyword evidence="8" id="KW-1185">Reference proteome</keyword>
<feature type="region of interest" description="Disordered" evidence="4">
    <location>
        <begin position="1360"/>
        <end position="1379"/>
    </location>
</feature>
<name>A0A1X0NVL0_9TRYP</name>
<feature type="compositionally biased region" description="Low complexity" evidence="4">
    <location>
        <begin position="1363"/>
        <end position="1379"/>
    </location>
</feature>
<dbReference type="Pfam" id="PF22669">
    <property type="entry name" value="Exo_endo_phos2"/>
    <property type="match status" value="1"/>
</dbReference>
<dbReference type="CDD" id="cd24086">
    <property type="entry name" value="ASKHA_NBD_PanK-II_euk"/>
    <property type="match status" value="1"/>
</dbReference>
<feature type="compositionally biased region" description="Low complexity" evidence="4">
    <location>
        <begin position="1389"/>
        <end position="1419"/>
    </location>
</feature>
<dbReference type="GO" id="GO:0005829">
    <property type="term" value="C:cytosol"/>
    <property type="evidence" value="ECO:0007669"/>
    <property type="project" value="TreeGrafter"/>
</dbReference>
<dbReference type="Proteomes" id="UP000192257">
    <property type="component" value="Unassembled WGS sequence"/>
</dbReference>
<dbReference type="PANTHER" id="PTHR12280">
    <property type="entry name" value="PANTOTHENATE KINASE"/>
    <property type="match status" value="1"/>
</dbReference>
<keyword evidence="7" id="KW-0418">Kinase</keyword>
<dbReference type="EMBL" id="NBCO01000016">
    <property type="protein sequence ID" value="ORC88641.1"/>
    <property type="molecule type" value="Genomic_DNA"/>
</dbReference>
<feature type="region of interest" description="Disordered" evidence="4">
    <location>
        <begin position="1389"/>
        <end position="1423"/>
    </location>
</feature>
<dbReference type="GO" id="GO:0046856">
    <property type="term" value="P:phosphatidylinositol dephosphorylation"/>
    <property type="evidence" value="ECO:0007669"/>
    <property type="project" value="InterPro"/>
</dbReference>
<dbReference type="InterPro" id="IPR004567">
    <property type="entry name" value="Type_II_PanK"/>
</dbReference>
<evidence type="ECO:0000256" key="1">
    <source>
        <dbReference type="ARBA" id="ARBA00022741"/>
    </source>
</evidence>
<dbReference type="Gene3D" id="3.30.420.40">
    <property type="match status" value="1"/>
</dbReference>
<dbReference type="GeneID" id="39985931"/>
<feature type="domain" description="AMP-dependent synthetase/ligase" evidence="5">
    <location>
        <begin position="460"/>
        <end position="728"/>
    </location>
</feature>
<dbReference type="InterPro" id="IPR000300">
    <property type="entry name" value="IPPc"/>
</dbReference>
<dbReference type="SUPFAM" id="SSF56219">
    <property type="entry name" value="DNase I-like"/>
    <property type="match status" value="1"/>
</dbReference>
<evidence type="ECO:0000256" key="2">
    <source>
        <dbReference type="ARBA" id="ARBA00022840"/>
    </source>
</evidence>
<dbReference type="PANTHER" id="PTHR12280:SF20">
    <property type="entry name" value="4'-PHOSPHOPANTETHEINE PHOSPHATASE"/>
    <property type="match status" value="1"/>
</dbReference>
<keyword evidence="3" id="KW-0173">Coenzyme A biosynthesis</keyword>
<dbReference type="InterPro" id="IPR043129">
    <property type="entry name" value="ATPase_NBD"/>
</dbReference>
<keyword evidence="7" id="KW-0808">Transferase</keyword>
<evidence type="ECO:0000259" key="6">
    <source>
        <dbReference type="Pfam" id="PF22669"/>
    </source>
</evidence>
<dbReference type="STRING" id="67003.A0A1X0NVL0"/>
<dbReference type="Pfam" id="PF00501">
    <property type="entry name" value="AMP-binding"/>
    <property type="match status" value="1"/>
</dbReference>
<dbReference type="Gene3D" id="3.60.10.10">
    <property type="entry name" value="Endonuclease/exonuclease/phosphatase"/>
    <property type="match status" value="1"/>
</dbReference>
<accession>A0A1X0NVL0</accession>
<evidence type="ECO:0000313" key="8">
    <source>
        <dbReference type="Proteomes" id="UP000192257"/>
    </source>
</evidence>
<sequence length="1515" mass="168468">MHFQSLQRSEGGESREGGANNICANNNGHVYGENVEVRVLSYNFNILPRGCGGFQNERITTFLECVDQYDVLLLQEVYATSLLPYFVQKRICAKKRLLDELKQRGFSHYVISKQPSYPTIFKNNVFTDNGLIIASRFPIGQRGSYTFCSDKRSEQSVRRGCLFAEVTVPTSGKGSESILFFNVHLRPEESSVEASAQVMETRRFVDSVLGHLNASQEDGNHLPFVLAGDLNINGIDLHHVGQTTKKLNDFMNEFQTLGGGITEVIFDTYGYHPPTRPTKLFFPTQSKLNRNSLTPQRQDYFFVNPTVKVSAARIQKFVTSSERPYVYLSDHFGVSAVLNIPVTGRVVHQSTLTRRQLNLAVAGETVHEHSNPFSSTKMEVIPLFLLACVPMYFNYWVLLGLASLWMLLWWFSSQIRVLGNERKFAIVTDDVVKGKDSIKLLHPREYDILQGANSIADLWQRAVQRHKTLRCLGQQNDVGDPVWLTYATVDAQARELGSGLCALGAMPGDVIGVGCQASVKSVILEIACAMYGFTTLPLVGKSTTFRTLIDEHKIKIAFASRGAVGSLLTCRSRSLETIIHMYPFSDATDSAMARDVDISLIPYDEVCHKGRLHVVPTSLCVDGDSVFSLVVDTVTSGETLKTIRITHAEVLHNIRTLVATSVLPSPGKKHIMVQFTPFGVFFNRIFILGLFAHGSCVATSEVASRDVFATFRPTIMLANPSLFDTSAIELKRANERYGRIYSCLFDMVYQLRSVLINVHYRDSAFLRFLFFRSIRRQFGGNVEKIVMCTSEESLPYRLEEHITVCFAPCLREVFFLPSEGVFCVDGIPAPNVRVTLEAFDEPSKKAKIGQLTLTREDGKSHTLPIAAKWDDDRTLRLMGATNGVLLPVKCEYVVAAELERILAQSRYVSDIFLYARPSQPIIAVVTPNRDTVEFEWQHQYKKQQQLQEEKEVDNYKKSNMKNNGINLYDSEGIPLSWTDLSRYASDLLLADFRSIIKANHLHESYVPQFVHLHPHPFRDHGNFLTPYAEIQRNSLVLYFKSVFDRLYSDSESTVLPPPCCGITSDDDTSTNGASGNSLPFRVPVAIDIGGTFAKMLYVQPPGSYKLPDYLVHEASSLSKTLGMRIFNFFKNPKDAEKELSENPSSMVGTVRFAKVPSKRIPELAAYLGDIKFLDLYKQSYHDHVRATGGGAFKFSSLAKKRLQTTFEVMREMDAVVQGLGLVIREAPESIFTVDPPTGTHHAHKLWSPPGDVFLPYPCLLVNIGSGISIIKVHGPDGSHVRVGGSPIGGATFWGLVRTMTDVTSWEEVMEIMRLDGPGDNRNVDLLVGDIYGYNAADLPAMLSVDTVASTFGKLGTERFYAAPSGPTSPNSSTKNNTNGMATATTAAAGINHNNNHNNSNNNNNSNGNGGSNHLHGESNTTVAKKKPSAIDIVRSLLNMISSNVTQLAYLHSRMQNVPNIFFAGGFVRDNPVIWSHISSTLLYWSKGECHAHFLKYDGYLGVLGSATMLSDTEVS</sequence>
<evidence type="ECO:0000259" key="5">
    <source>
        <dbReference type="Pfam" id="PF00501"/>
    </source>
</evidence>
<dbReference type="GO" id="GO:0005524">
    <property type="term" value="F:ATP binding"/>
    <property type="evidence" value="ECO:0007669"/>
    <property type="project" value="UniProtKB-KW"/>
</dbReference>